<organism evidence="1 2">
    <name type="scientific">Pararge aegeria aegeria</name>
    <dbReference type="NCBI Taxonomy" id="348720"/>
    <lineage>
        <taxon>Eukaryota</taxon>
        <taxon>Metazoa</taxon>
        <taxon>Ecdysozoa</taxon>
        <taxon>Arthropoda</taxon>
        <taxon>Hexapoda</taxon>
        <taxon>Insecta</taxon>
        <taxon>Pterygota</taxon>
        <taxon>Neoptera</taxon>
        <taxon>Endopterygota</taxon>
        <taxon>Lepidoptera</taxon>
        <taxon>Glossata</taxon>
        <taxon>Ditrysia</taxon>
        <taxon>Papilionoidea</taxon>
        <taxon>Nymphalidae</taxon>
        <taxon>Satyrinae</taxon>
        <taxon>Satyrini</taxon>
        <taxon>Parargina</taxon>
        <taxon>Pararge</taxon>
    </lineage>
</organism>
<dbReference type="AlphaFoldDB" id="A0A8S4QKC5"/>
<gene>
    <name evidence="1" type="primary">jg23331</name>
    <name evidence="1" type="ORF">PAEG_LOCUS3157</name>
</gene>
<dbReference type="EMBL" id="CAKXAJ010009926">
    <property type="protein sequence ID" value="CAH2211327.1"/>
    <property type="molecule type" value="Genomic_DNA"/>
</dbReference>
<keyword evidence="2" id="KW-1185">Reference proteome</keyword>
<accession>A0A8S4QKC5</accession>
<proteinExistence type="predicted"/>
<name>A0A8S4QKC5_9NEOP</name>
<protein>
    <submittedName>
        <fullName evidence="1">Jg23331 protein</fullName>
    </submittedName>
</protein>
<dbReference type="Proteomes" id="UP000838756">
    <property type="component" value="Unassembled WGS sequence"/>
</dbReference>
<comment type="caution">
    <text evidence="1">The sequence shown here is derived from an EMBL/GenBank/DDBJ whole genome shotgun (WGS) entry which is preliminary data.</text>
</comment>
<sequence length="90" mass="10047">MSDLFCHRPISQDPVDIHASQSIEFTLEYKPSLSSPLHYSHKRVYGGCICAAAGARDPRSTNLQSACVVASRNRRLLKPTLWLKPPQGLR</sequence>
<reference evidence="1" key="1">
    <citation type="submission" date="2022-03" db="EMBL/GenBank/DDBJ databases">
        <authorList>
            <person name="Lindestad O."/>
        </authorList>
    </citation>
    <scope>NUCLEOTIDE SEQUENCE</scope>
</reference>
<evidence type="ECO:0000313" key="2">
    <source>
        <dbReference type="Proteomes" id="UP000838756"/>
    </source>
</evidence>
<evidence type="ECO:0000313" key="1">
    <source>
        <dbReference type="EMBL" id="CAH2211327.1"/>
    </source>
</evidence>